<keyword evidence="4" id="KW-1185">Reference proteome</keyword>
<dbReference type="PROSITE" id="PS50835">
    <property type="entry name" value="IG_LIKE"/>
    <property type="match status" value="1"/>
</dbReference>
<sequence>MISISYILCVSSVGRPAPSITWYLDNKTPSDYSDDVDLTINCSSSTVTDVTTSVLTITPSNTYHGAHIFCYESNGYGNILSDRLSEFDVLSML</sequence>
<dbReference type="InterPro" id="IPR013162">
    <property type="entry name" value="CD80_C2-set"/>
</dbReference>
<dbReference type="InterPro" id="IPR007110">
    <property type="entry name" value="Ig-like_dom"/>
</dbReference>
<dbReference type="Gene3D" id="2.60.40.10">
    <property type="entry name" value="Immunoglobulins"/>
    <property type="match status" value="1"/>
</dbReference>
<protein>
    <recommendedName>
        <fullName evidence="2">Ig-like domain-containing protein</fullName>
    </recommendedName>
</protein>
<reference evidence="3" key="2">
    <citation type="submission" date="2020-11" db="EMBL/GenBank/DDBJ databases">
        <authorList>
            <person name="McCartney M.A."/>
            <person name="Auch B."/>
            <person name="Kono T."/>
            <person name="Mallez S."/>
            <person name="Becker A."/>
            <person name="Gohl D.M."/>
            <person name="Silverstein K.A.T."/>
            <person name="Koren S."/>
            <person name="Bechman K.B."/>
            <person name="Herman A."/>
            <person name="Abrahante J.E."/>
            <person name="Garbe J."/>
        </authorList>
    </citation>
    <scope>NUCLEOTIDE SEQUENCE</scope>
    <source>
        <strain evidence="3">Duluth1</strain>
        <tissue evidence="3">Whole animal</tissue>
    </source>
</reference>
<organism evidence="3 4">
    <name type="scientific">Dreissena polymorpha</name>
    <name type="common">Zebra mussel</name>
    <name type="synonym">Mytilus polymorpha</name>
    <dbReference type="NCBI Taxonomy" id="45954"/>
    <lineage>
        <taxon>Eukaryota</taxon>
        <taxon>Metazoa</taxon>
        <taxon>Spiralia</taxon>
        <taxon>Lophotrochozoa</taxon>
        <taxon>Mollusca</taxon>
        <taxon>Bivalvia</taxon>
        <taxon>Autobranchia</taxon>
        <taxon>Heteroconchia</taxon>
        <taxon>Euheterodonta</taxon>
        <taxon>Imparidentia</taxon>
        <taxon>Neoheterodontei</taxon>
        <taxon>Myida</taxon>
        <taxon>Dreissenoidea</taxon>
        <taxon>Dreissenidae</taxon>
        <taxon>Dreissena</taxon>
    </lineage>
</organism>
<dbReference type="EMBL" id="JAIWYP010000006">
    <property type="protein sequence ID" value="KAH3813782.1"/>
    <property type="molecule type" value="Genomic_DNA"/>
</dbReference>
<dbReference type="Pfam" id="PF08205">
    <property type="entry name" value="C2-set_2"/>
    <property type="match status" value="1"/>
</dbReference>
<dbReference type="InterPro" id="IPR036179">
    <property type="entry name" value="Ig-like_dom_sf"/>
</dbReference>
<comment type="caution">
    <text evidence="3">The sequence shown here is derived from an EMBL/GenBank/DDBJ whole genome shotgun (WGS) entry which is preliminary data.</text>
</comment>
<dbReference type="SUPFAM" id="SSF48726">
    <property type="entry name" value="Immunoglobulin"/>
    <property type="match status" value="1"/>
</dbReference>
<evidence type="ECO:0000313" key="4">
    <source>
        <dbReference type="Proteomes" id="UP000828390"/>
    </source>
</evidence>
<dbReference type="InterPro" id="IPR013783">
    <property type="entry name" value="Ig-like_fold"/>
</dbReference>
<name>A0A9D4GGW7_DREPO</name>
<keyword evidence="1" id="KW-1015">Disulfide bond</keyword>
<dbReference type="Proteomes" id="UP000828390">
    <property type="component" value="Unassembled WGS sequence"/>
</dbReference>
<proteinExistence type="predicted"/>
<feature type="domain" description="Ig-like" evidence="2">
    <location>
        <begin position="1"/>
        <end position="85"/>
    </location>
</feature>
<evidence type="ECO:0000313" key="3">
    <source>
        <dbReference type="EMBL" id="KAH3813782.1"/>
    </source>
</evidence>
<gene>
    <name evidence="3" type="ORF">DPMN_142250</name>
</gene>
<reference evidence="3" key="1">
    <citation type="journal article" date="2019" name="bioRxiv">
        <title>The Genome of the Zebra Mussel, Dreissena polymorpha: A Resource for Invasive Species Research.</title>
        <authorList>
            <person name="McCartney M.A."/>
            <person name="Auch B."/>
            <person name="Kono T."/>
            <person name="Mallez S."/>
            <person name="Zhang Y."/>
            <person name="Obille A."/>
            <person name="Becker A."/>
            <person name="Abrahante J.E."/>
            <person name="Garbe J."/>
            <person name="Badalamenti J.P."/>
            <person name="Herman A."/>
            <person name="Mangelson H."/>
            <person name="Liachko I."/>
            <person name="Sullivan S."/>
            <person name="Sone E.D."/>
            <person name="Koren S."/>
            <person name="Silverstein K.A.T."/>
            <person name="Beckman K.B."/>
            <person name="Gohl D.M."/>
        </authorList>
    </citation>
    <scope>NUCLEOTIDE SEQUENCE</scope>
    <source>
        <strain evidence="3">Duluth1</strain>
        <tissue evidence="3">Whole animal</tissue>
    </source>
</reference>
<evidence type="ECO:0000256" key="1">
    <source>
        <dbReference type="ARBA" id="ARBA00023157"/>
    </source>
</evidence>
<dbReference type="AlphaFoldDB" id="A0A9D4GGW7"/>
<evidence type="ECO:0000259" key="2">
    <source>
        <dbReference type="PROSITE" id="PS50835"/>
    </source>
</evidence>
<accession>A0A9D4GGW7</accession>